<dbReference type="SUPFAM" id="SSF48008">
    <property type="entry name" value="GntR ligand-binding domain-like"/>
    <property type="match status" value="1"/>
</dbReference>
<protein>
    <submittedName>
        <fullName evidence="5">GntR family transcriptional regulator</fullName>
    </submittedName>
</protein>
<dbReference type="PROSITE" id="PS50949">
    <property type="entry name" value="HTH_GNTR"/>
    <property type="match status" value="1"/>
</dbReference>
<dbReference type="InterPro" id="IPR000524">
    <property type="entry name" value="Tscrpt_reg_HTH_GntR"/>
</dbReference>
<dbReference type="CDD" id="cd07377">
    <property type="entry name" value="WHTH_GntR"/>
    <property type="match status" value="1"/>
</dbReference>
<evidence type="ECO:0000259" key="4">
    <source>
        <dbReference type="PROSITE" id="PS50949"/>
    </source>
</evidence>
<dbReference type="InterPro" id="IPR011711">
    <property type="entry name" value="GntR_C"/>
</dbReference>
<dbReference type="SMART" id="SM00895">
    <property type="entry name" value="FCD"/>
    <property type="match status" value="1"/>
</dbReference>
<proteinExistence type="predicted"/>
<organism evidence="5 6">
    <name type="scientific">Cupriavidus malaysiensis</name>
    <dbReference type="NCBI Taxonomy" id="367825"/>
    <lineage>
        <taxon>Bacteria</taxon>
        <taxon>Pseudomonadati</taxon>
        <taxon>Pseudomonadota</taxon>
        <taxon>Betaproteobacteria</taxon>
        <taxon>Burkholderiales</taxon>
        <taxon>Burkholderiaceae</taxon>
        <taxon>Cupriavidus</taxon>
    </lineage>
</organism>
<evidence type="ECO:0000313" key="5">
    <source>
        <dbReference type="EMBL" id="AOZ05235.1"/>
    </source>
</evidence>
<dbReference type="Gene3D" id="1.10.10.10">
    <property type="entry name" value="Winged helix-like DNA-binding domain superfamily/Winged helix DNA-binding domain"/>
    <property type="match status" value="1"/>
</dbReference>
<dbReference type="InterPro" id="IPR008920">
    <property type="entry name" value="TF_FadR/GntR_C"/>
</dbReference>
<dbReference type="RefSeq" id="WP_071011264.1">
    <property type="nucleotide sequence ID" value="NZ_CP017754.1"/>
</dbReference>
<feature type="domain" description="HTH gntR-type" evidence="4">
    <location>
        <begin position="11"/>
        <end position="78"/>
    </location>
</feature>
<dbReference type="InterPro" id="IPR036390">
    <property type="entry name" value="WH_DNA-bd_sf"/>
</dbReference>
<dbReference type="Proteomes" id="UP000177515">
    <property type="component" value="Chromosome 1"/>
</dbReference>
<dbReference type="Gene3D" id="1.20.120.530">
    <property type="entry name" value="GntR ligand-binding domain-like"/>
    <property type="match status" value="1"/>
</dbReference>
<dbReference type="PANTHER" id="PTHR43537">
    <property type="entry name" value="TRANSCRIPTIONAL REGULATOR, GNTR FAMILY"/>
    <property type="match status" value="1"/>
</dbReference>
<keyword evidence="2" id="KW-0238">DNA-binding</keyword>
<dbReference type="SUPFAM" id="SSF46785">
    <property type="entry name" value="Winged helix' DNA-binding domain"/>
    <property type="match status" value="1"/>
</dbReference>
<accession>A0ABM6F1G7</accession>
<sequence length="232" mass="25953">MDETFAWQNRVRLVEEVAQVLRERIYRGDYPPGKPLRQVEISADLKISRTPLREALRLLEREGLVSAETARGVNVVNADFKQLMDAYALREMVDGLAARLAAQRLGERAGAALRAIVARQREALAPWQPQVYTAANVDFHATIIELADNAYLSRQLPIVHMTSQVFAPRVLFEADRARTAIDEHLRIVESIEQGDGEAAEALARAHIRNSMARLRALGAGGEDWVHPSKNQD</sequence>
<dbReference type="Pfam" id="PF07729">
    <property type="entry name" value="FCD"/>
    <property type="match status" value="1"/>
</dbReference>
<keyword evidence="1" id="KW-0805">Transcription regulation</keyword>
<evidence type="ECO:0000256" key="3">
    <source>
        <dbReference type="ARBA" id="ARBA00023163"/>
    </source>
</evidence>
<keyword evidence="6" id="KW-1185">Reference proteome</keyword>
<keyword evidence="3" id="KW-0804">Transcription</keyword>
<name>A0ABM6F1G7_9BURK</name>
<evidence type="ECO:0000313" key="6">
    <source>
        <dbReference type="Proteomes" id="UP000177515"/>
    </source>
</evidence>
<dbReference type="EMBL" id="CP017754">
    <property type="protein sequence ID" value="AOZ05235.1"/>
    <property type="molecule type" value="Genomic_DNA"/>
</dbReference>
<dbReference type="PANTHER" id="PTHR43537:SF51">
    <property type="entry name" value="HTH-TYPE TRANSCRIPTIONAL REGULATOR LGOR-RELATED"/>
    <property type="match status" value="1"/>
</dbReference>
<evidence type="ECO:0000256" key="1">
    <source>
        <dbReference type="ARBA" id="ARBA00023015"/>
    </source>
</evidence>
<dbReference type="Pfam" id="PF00392">
    <property type="entry name" value="GntR"/>
    <property type="match status" value="1"/>
</dbReference>
<dbReference type="InterPro" id="IPR036388">
    <property type="entry name" value="WH-like_DNA-bd_sf"/>
</dbReference>
<reference evidence="5 6" key="1">
    <citation type="submission" date="2016-10" db="EMBL/GenBank/DDBJ databases">
        <title>Complete genome sequences of three Cupriavidus strains isolated from various Malaysian environments.</title>
        <authorList>
            <person name="Abdullah A.A.-A."/>
            <person name="Shafie N.A.H."/>
            <person name="Lau N.S."/>
        </authorList>
    </citation>
    <scope>NUCLEOTIDE SEQUENCE [LARGE SCALE GENOMIC DNA]</scope>
    <source>
        <strain evidence="5 6">USMAA1020</strain>
    </source>
</reference>
<gene>
    <name evidence="5" type="ORF">BKK80_04915</name>
</gene>
<dbReference type="SMART" id="SM00345">
    <property type="entry name" value="HTH_GNTR"/>
    <property type="match status" value="1"/>
</dbReference>
<evidence type="ECO:0000256" key="2">
    <source>
        <dbReference type="ARBA" id="ARBA00023125"/>
    </source>
</evidence>